<accession>A0A803M1L9</accession>
<dbReference type="InterPro" id="IPR006527">
    <property type="entry name" value="F-box-assoc_dom_typ1"/>
</dbReference>
<evidence type="ECO:0000259" key="1">
    <source>
        <dbReference type="PROSITE" id="PS50181"/>
    </source>
</evidence>
<dbReference type="CDD" id="cd22157">
    <property type="entry name" value="F-box_AtFBW1-like"/>
    <property type="match status" value="1"/>
</dbReference>
<reference evidence="2" key="1">
    <citation type="journal article" date="2017" name="Nature">
        <title>The genome of Chenopodium quinoa.</title>
        <authorList>
            <person name="Jarvis D.E."/>
            <person name="Ho Y.S."/>
            <person name="Lightfoot D.J."/>
            <person name="Schmoeckel S.M."/>
            <person name="Li B."/>
            <person name="Borm T.J.A."/>
            <person name="Ohyanagi H."/>
            <person name="Mineta K."/>
            <person name="Michell C.T."/>
            <person name="Saber N."/>
            <person name="Kharbatia N.M."/>
            <person name="Rupper R.R."/>
            <person name="Sharp A.R."/>
            <person name="Dally N."/>
            <person name="Boughton B.A."/>
            <person name="Woo Y.H."/>
            <person name="Gao G."/>
            <person name="Schijlen E.G.W.M."/>
            <person name="Guo X."/>
            <person name="Momin A.A."/>
            <person name="Negrao S."/>
            <person name="Al-Babili S."/>
            <person name="Gehring C."/>
            <person name="Roessner U."/>
            <person name="Jung C."/>
            <person name="Murphy K."/>
            <person name="Arold S.T."/>
            <person name="Gojobori T."/>
            <person name="van der Linden C.G."/>
            <person name="van Loo E.N."/>
            <person name="Jellen E.N."/>
            <person name="Maughan P.J."/>
            <person name="Tester M."/>
        </authorList>
    </citation>
    <scope>NUCLEOTIDE SEQUENCE [LARGE SCALE GENOMIC DNA]</scope>
    <source>
        <strain evidence="2">cv. PI 614886</strain>
    </source>
</reference>
<keyword evidence="3" id="KW-1185">Reference proteome</keyword>
<dbReference type="EnsemblPlants" id="AUR62021851-RA">
    <property type="protein sequence ID" value="AUR62021851-RA:cds"/>
    <property type="gene ID" value="AUR62021851"/>
</dbReference>
<name>A0A803M1L9_CHEQI</name>
<evidence type="ECO:0000313" key="3">
    <source>
        <dbReference type="Proteomes" id="UP000596660"/>
    </source>
</evidence>
<dbReference type="AlphaFoldDB" id="A0A803M1L9"/>
<dbReference type="Pfam" id="PF07734">
    <property type="entry name" value="FBA_1"/>
    <property type="match status" value="1"/>
</dbReference>
<dbReference type="PROSITE" id="PS50181">
    <property type="entry name" value="FBOX"/>
    <property type="match status" value="1"/>
</dbReference>
<dbReference type="PANTHER" id="PTHR31672:SF13">
    <property type="entry name" value="F-BOX PROTEIN CPR30-LIKE"/>
    <property type="match status" value="1"/>
</dbReference>
<dbReference type="InterPro" id="IPR036047">
    <property type="entry name" value="F-box-like_dom_sf"/>
</dbReference>
<reference evidence="2" key="2">
    <citation type="submission" date="2021-03" db="UniProtKB">
        <authorList>
            <consortium name="EnsemblPlants"/>
        </authorList>
    </citation>
    <scope>IDENTIFICATION</scope>
</reference>
<dbReference type="InterPro" id="IPR001810">
    <property type="entry name" value="F-box_dom"/>
</dbReference>
<feature type="domain" description="F-box" evidence="1">
    <location>
        <begin position="6"/>
        <end position="51"/>
    </location>
</feature>
<dbReference type="SUPFAM" id="SSF81383">
    <property type="entry name" value="F-box domain"/>
    <property type="match status" value="1"/>
</dbReference>
<protein>
    <recommendedName>
        <fullName evidence="1">F-box domain-containing protein</fullName>
    </recommendedName>
</protein>
<organism evidence="2 3">
    <name type="scientific">Chenopodium quinoa</name>
    <name type="common">Quinoa</name>
    <dbReference type="NCBI Taxonomy" id="63459"/>
    <lineage>
        <taxon>Eukaryota</taxon>
        <taxon>Viridiplantae</taxon>
        <taxon>Streptophyta</taxon>
        <taxon>Embryophyta</taxon>
        <taxon>Tracheophyta</taxon>
        <taxon>Spermatophyta</taxon>
        <taxon>Magnoliopsida</taxon>
        <taxon>eudicotyledons</taxon>
        <taxon>Gunneridae</taxon>
        <taxon>Pentapetalae</taxon>
        <taxon>Caryophyllales</taxon>
        <taxon>Chenopodiaceae</taxon>
        <taxon>Chenopodioideae</taxon>
        <taxon>Atripliceae</taxon>
        <taxon>Chenopodium</taxon>
    </lineage>
</organism>
<dbReference type="Gene3D" id="1.20.1280.50">
    <property type="match status" value="1"/>
</dbReference>
<dbReference type="SMART" id="SM00256">
    <property type="entry name" value="FBOX"/>
    <property type="match status" value="1"/>
</dbReference>
<dbReference type="Proteomes" id="UP000596660">
    <property type="component" value="Unplaced"/>
</dbReference>
<proteinExistence type="predicted"/>
<dbReference type="Pfam" id="PF00646">
    <property type="entry name" value="F-box"/>
    <property type="match status" value="1"/>
</dbReference>
<dbReference type="Gramene" id="AUR62021851-RA">
    <property type="protein sequence ID" value="AUR62021851-RA:cds"/>
    <property type="gene ID" value="AUR62021851"/>
</dbReference>
<dbReference type="PANTHER" id="PTHR31672">
    <property type="entry name" value="BNACNNG10540D PROTEIN"/>
    <property type="match status" value="1"/>
</dbReference>
<dbReference type="OMA" id="NTHIGLW"/>
<dbReference type="NCBIfam" id="TIGR01640">
    <property type="entry name" value="F_box_assoc_1"/>
    <property type="match status" value="1"/>
</dbReference>
<sequence>MDMKNLEKINNLPLELVTEILSCLPIKPLLRFKCVSKSFYNVINSPDFVKLHLSRSLQARGGTLIVSAYICIHTFDFSDSPCHATKLYYPDNDDQFRILVGSCNGLLCFSCQADEVTLLNPATRACKSLPKITLTNMYRDYRTPLGFGYDCISDDYKILRCARLRVSYAGMPEWETFLYSYKTNVWESIQNPPWTWESVISSPGIVANNSLHWMSCDFKEWNSLYINFCRMHLGLSVACSKDGSKILVALMGDEQNFICCDLKSKEATKIQIPGLPPQSPVILPWVESLVPLSDD</sequence>
<evidence type="ECO:0000313" key="2">
    <source>
        <dbReference type="EnsemblPlants" id="AUR62021851-RA:cds"/>
    </source>
</evidence>
<dbReference type="InterPro" id="IPR017451">
    <property type="entry name" value="F-box-assoc_interact_dom"/>
</dbReference>
<dbReference type="InterPro" id="IPR050796">
    <property type="entry name" value="SCF_F-box_component"/>
</dbReference>